<sequence>MDVRTTALPDRAEYFIDNAGECGEITDMASVVCRLYADPDRLMEIIGGLEWRGLNSRREICLEIERYAHTLLSQVPEPRRSTLTLYGMNGILRTINEIAVLLADWNYEDETKGGCAKDFRDHWRLRRNMTPTPRAMRHLTSPRAIRRYAKRSDEVLHLRKLVRMLAANRVEGPENVEEVQEDIFRDLQLQHAIARLDRVKLFDRKPRERRTRRVLKRAAVIAAAVVGAANVSALARGEPVCITGDSLVIEASLAHDIAAEGHGALRLTLRGLDGSRLAGLCMYQEAPALDQLTSIALHLSAGEERAVLSAGNLYAIDPAAISHPALQDRVKPPPISADDGRGFLAMFGRRAEERYRAGMVAYKAKYLPVYREAVATAVLGVVSRGRLEVIGAAGRRQYEA</sequence>
<keyword evidence="2" id="KW-1185">Reference proteome</keyword>
<organism evidence="1 2">
    <name type="scientific">Chelatococcus asaccharovorans</name>
    <dbReference type="NCBI Taxonomy" id="28210"/>
    <lineage>
        <taxon>Bacteria</taxon>
        <taxon>Pseudomonadati</taxon>
        <taxon>Pseudomonadota</taxon>
        <taxon>Alphaproteobacteria</taxon>
        <taxon>Hyphomicrobiales</taxon>
        <taxon>Chelatococcaceae</taxon>
        <taxon>Chelatococcus</taxon>
    </lineage>
</organism>
<evidence type="ECO:0000313" key="1">
    <source>
        <dbReference type="EMBL" id="PXW61589.1"/>
    </source>
</evidence>
<dbReference type="OrthoDB" id="7033488at2"/>
<proteinExistence type="predicted"/>
<accession>A0A2V3UAY6</accession>
<protein>
    <submittedName>
        <fullName evidence="1">Uncharacterized protein</fullName>
    </submittedName>
</protein>
<dbReference type="EMBL" id="QJJK01000003">
    <property type="protein sequence ID" value="PXW61589.1"/>
    <property type="molecule type" value="Genomic_DNA"/>
</dbReference>
<evidence type="ECO:0000313" key="2">
    <source>
        <dbReference type="Proteomes" id="UP000248021"/>
    </source>
</evidence>
<dbReference type="RefSeq" id="WP_110373899.1">
    <property type="nucleotide sequence ID" value="NZ_JAHBRY010000001.1"/>
</dbReference>
<dbReference type="AlphaFoldDB" id="A0A2V3UAY6"/>
<reference evidence="1 2" key="1">
    <citation type="submission" date="2018-05" db="EMBL/GenBank/DDBJ databases">
        <title>Genomic Encyclopedia of Type Strains, Phase IV (KMG-IV): sequencing the most valuable type-strain genomes for metagenomic binning, comparative biology and taxonomic classification.</title>
        <authorList>
            <person name="Goeker M."/>
        </authorList>
    </citation>
    <scope>NUCLEOTIDE SEQUENCE [LARGE SCALE GENOMIC DNA]</scope>
    <source>
        <strain evidence="1 2">DSM 6462</strain>
    </source>
</reference>
<name>A0A2V3UAY6_9HYPH</name>
<comment type="caution">
    <text evidence="1">The sequence shown here is derived from an EMBL/GenBank/DDBJ whole genome shotgun (WGS) entry which is preliminary data.</text>
</comment>
<gene>
    <name evidence="1" type="ORF">C7450_103106</name>
</gene>
<dbReference type="Proteomes" id="UP000248021">
    <property type="component" value="Unassembled WGS sequence"/>
</dbReference>